<feature type="compositionally biased region" description="Acidic residues" evidence="1">
    <location>
        <begin position="1"/>
        <end position="10"/>
    </location>
</feature>
<feature type="region of interest" description="Disordered" evidence="1">
    <location>
        <begin position="1"/>
        <end position="20"/>
    </location>
</feature>
<evidence type="ECO:0000256" key="1">
    <source>
        <dbReference type="SAM" id="MobiDB-lite"/>
    </source>
</evidence>
<proteinExistence type="predicted"/>
<dbReference type="EMBL" id="CP031387">
    <property type="protein sequence ID" value="QPH01539.1"/>
    <property type="molecule type" value="Genomic_DNA"/>
</dbReference>
<gene>
    <name evidence="2" type="ORF">C2857_005742</name>
</gene>
<evidence type="ECO:0000313" key="3">
    <source>
        <dbReference type="Proteomes" id="UP000594364"/>
    </source>
</evidence>
<evidence type="ECO:0000313" key="2">
    <source>
        <dbReference type="EMBL" id="QPH01539.1"/>
    </source>
</evidence>
<name>A0A7S9KTB8_EPIFF</name>
<protein>
    <submittedName>
        <fullName evidence="2">Uncharacterized protein</fullName>
    </submittedName>
</protein>
<accession>A0A7S9KTB8</accession>
<sequence length="107" mass="12121">MTEFDREDGTEERNWVNQDSLPKLDGCDDAPCDDYDFDLTPSTTIRTNRPFTSRLCEVNPSMEYSASISTDPRTCSVWNLTEDSGGHVKGPEYLYNVREFAAIVSRA</sequence>
<reference evidence="2 3" key="1">
    <citation type="journal article" date="2018" name="PLoS Genet.">
        <title>Repeat elements organise 3D genome structure and mediate transcription in the filamentous fungus Epichloe festucae.</title>
        <authorList>
            <person name="Winter D.J."/>
            <person name="Ganley A.R.D."/>
            <person name="Young C.A."/>
            <person name="Liachko I."/>
            <person name="Schardl C.L."/>
            <person name="Dupont P.Y."/>
            <person name="Berry D."/>
            <person name="Ram A."/>
            <person name="Scott B."/>
            <person name="Cox M.P."/>
        </authorList>
    </citation>
    <scope>NUCLEOTIDE SEQUENCE [LARGE SCALE GENOMIC DNA]</scope>
    <source>
        <strain evidence="2 3">Fl1</strain>
    </source>
</reference>
<dbReference type="AlphaFoldDB" id="A0A7S9KTB8"/>
<dbReference type="Proteomes" id="UP000594364">
    <property type="component" value="Chromosome 3"/>
</dbReference>
<organism evidence="2 3">
    <name type="scientific">Epichloe festucae (strain Fl1)</name>
    <dbReference type="NCBI Taxonomy" id="877507"/>
    <lineage>
        <taxon>Eukaryota</taxon>
        <taxon>Fungi</taxon>
        <taxon>Dikarya</taxon>
        <taxon>Ascomycota</taxon>
        <taxon>Pezizomycotina</taxon>
        <taxon>Sordariomycetes</taxon>
        <taxon>Hypocreomycetidae</taxon>
        <taxon>Hypocreales</taxon>
        <taxon>Clavicipitaceae</taxon>
        <taxon>Epichloe</taxon>
    </lineage>
</organism>
<keyword evidence="3" id="KW-1185">Reference proteome</keyword>